<keyword evidence="8" id="KW-1185">Reference proteome</keyword>
<name>A0A8J3YIS9_9ACTN</name>
<evidence type="ECO:0000256" key="3">
    <source>
        <dbReference type="ARBA" id="ARBA00022692"/>
    </source>
</evidence>
<dbReference type="GO" id="GO:0015112">
    <property type="term" value="F:nitrate transmembrane transporter activity"/>
    <property type="evidence" value="ECO:0007669"/>
    <property type="project" value="InterPro"/>
</dbReference>
<dbReference type="Gene3D" id="1.20.1250.20">
    <property type="entry name" value="MFS general substrate transporter like domains"/>
    <property type="match status" value="1"/>
</dbReference>
<feature type="transmembrane region" description="Helical" evidence="6">
    <location>
        <begin position="307"/>
        <end position="325"/>
    </location>
</feature>
<dbReference type="RefSeq" id="WP_203898261.1">
    <property type="nucleotide sequence ID" value="NZ_BOPF01000004.1"/>
</dbReference>
<evidence type="ECO:0000256" key="4">
    <source>
        <dbReference type="ARBA" id="ARBA00022989"/>
    </source>
</evidence>
<evidence type="ECO:0000256" key="6">
    <source>
        <dbReference type="SAM" id="Phobius"/>
    </source>
</evidence>
<gene>
    <name evidence="7" type="ORF">Val02_16010</name>
</gene>
<proteinExistence type="inferred from homology"/>
<dbReference type="GO" id="GO:0016020">
    <property type="term" value="C:membrane"/>
    <property type="evidence" value="ECO:0007669"/>
    <property type="project" value="UniProtKB-SubCell"/>
</dbReference>
<comment type="subcellular location">
    <subcellularLocation>
        <location evidence="1">Membrane</location>
        <topology evidence="1">Multi-pass membrane protein</topology>
    </subcellularLocation>
</comment>
<feature type="transmembrane region" description="Helical" evidence="6">
    <location>
        <begin position="416"/>
        <end position="439"/>
    </location>
</feature>
<dbReference type="SUPFAM" id="SSF103473">
    <property type="entry name" value="MFS general substrate transporter"/>
    <property type="match status" value="1"/>
</dbReference>
<reference evidence="7" key="1">
    <citation type="submission" date="2021-01" db="EMBL/GenBank/DDBJ databases">
        <title>Whole genome shotgun sequence of Virgisporangium aliadipatigenens NBRC 105644.</title>
        <authorList>
            <person name="Komaki H."/>
            <person name="Tamura T."/>
        </authorList>
    </citation>
    <scope>NUCLEOTIDE SEQUENCE</scope>
    <source>
        <strain evidence="7">NBRC 105644</strain>
    </source>
</reference>
<comment type="similarity">
    <text evidence="2">Belongs to the major facilitator superfamily. Nitrate/nitrite porter (TC 2.A.1.8) family.</text>
</comment>
<feature type="transmembrane region" description="Helical" evidence="6">
    <location>
        <begin position="111"/>
        <end position="130"/>
    </location>
</feature>
<sequence>MTITAPPTPAASAGQPAARRGWITDWDPENEEFWAATGKRVANRNLAFSVLAEHLGFSTWLLWSVVVVALPASFAYTVDQKFWLVALPNLVGALMRLPYTFAVTFFGGRNWTVISALLLLIPLGGLMYVVTHPGTPYELALLLAATAGLGGGNFASSMTNISFFYPERAKGTALGLNAAGGNLGTSVVQFSVPIVVSAGLVYAGLMWVPFVLLAAVCAYLFMNNLRVAQAPVRQQLTTLKRTHTWVMSFLYIGTFGSFIGYSAAFPLLLKTQFPDASAKVAFTGALAGSLARPIGGWLSDRIGGARVTAAMYVIMGLGSLGVIYAVDHRSFAGFLGAFLVLFAAAGAGNGSTYRMIPAIFTAKAAEAHKAGKIGDNWLAQAKRESAATLGIAGAIGAMGGFYLPRAIGDSIKATGGVSTAFTVFFGLYVACLVVTWWCYLRKRVLNERVPSLAYAGV</sequence>
<feature type="transmembrane region" description="Helical" evidence="6">
    <location>
        <begin position="386"/>
        <end position="404"/>
    </location>
</feature>
<evidence type="ECO:0000313" key="7">
    <source>
        <dbReference type="EMBL" id="GIJ44715.1"/>
    </source>
</evidence>
<dbReference type="Pfam" id="PF07690">
    <property type="entry name" value="MFS_1"/>
    <property type="match status" value="1"/>
</dbReference>
<dbReference type="InterPro" id="IPR011701">
    <property type="entry name" value="MFS"/>
</dbReference>
<evidence type="ECO:0000256" key="1">
    <source>
        <dbReference type="ARBA" id="ARBA00004141"/>
    </source>
</evidence>
<protein>
    <submittedName>
        <fullName evidence="7">MFS transporter</fullName>
    </submittedName>
</protein>
<keyword evidence="3 6" id="KW-0812">Transmembrane</keyword>
<evidence type="ECO:0000313" key="8">
    <source>
        <dbReference type="Proteomes" id="UP000619260"/>
    </source>
</evidence>
<feature type="transmembrane region" description="Helical" evidence="6">
    <location>
        <begin position="82"/>
        <end position="99"/>
    </location>
</feature>
<organism evidence="7 8">
    <name type="scientific">Virgisporangium aliadipatigenens</name>
    <dbReference type="NCBI Taxonomy" id="741659"/>
    <lineage>
        <taxon>Bacteria</taxon>
        <taxon>Bacillati</taxon>
        <taxon>Actinomycetota</taxon>
        <taxon>Actinomycetes</taxon>
        <taxon>Micromonosporales</taxon>
        <taxon>Micromonosporaceae</taxon>
        <taxon>Virgisporangium</taxon>
    </lineage>
</organism>
<feature type="transmembrane region" description="Helical" evidence="6">
    <location>
        <begin position="331"/>
        <end position="348"/>
    </location>
</feature>
<evidence type="ECO:0000256" key="5">
    <source>
        <dbReference type="ARBA" id="ARBA00023136"/>
    </source>
</evidence>
<evidence type="ECO:0000256" key="2">
    <source>
        <dbReference type="ARBA" id="ARBA00008432"/>
    </source>
</evidence>
<dbReference type="CDD" id="cd17341">
    <property type="entry name" value="MFS_NRT2_like"/>
    <property type="match status" value="1"/>
</dbReference>
<keyword evidence="4 6" id="KW-1133">Transmembrane helix</keyword>
<feature type="transmembrane region" description="Helical" evidence="6">
    <location>
        <begin position="200"/>
        <end position="222"/>
    </location>
</feature>
<comment type="caution">
    <text evidence="7">The sequence shown here is derived from an EMBL/GenBank/DDBJ whole genome shotgun (WGS) entry which is preliminary data.</text>
</comment>
<feature type="transmembrane region" description="Helical" evidence="6">
    <location>
        <begin position="137"/>
        <end position="156"/>
    </location>
</feature>
<dbReference type="AlphaFoldDB" id="A0A8J3YIS9"/>
<feature type="transmembrane region" description="Helical" evidence="6">
    <location>
        <begin position="55"/>
        <end position="75"/>
    </location>
</feature>
<dbReference type="EMBL" id="BOPF01000004">
    <property type="protein sequence ID" value="GIJ44715.1"/>
    <property type="molecule type" value="Genomic_DNA"/>
</dbReference>
<feature type="transmembrane region" description="Helical" evidence="6">
    <location>
        <begin position="243"/>
        <end position="264"/>
    </location>
</feature>
<dbReference type="InterPro" id="IPR044772">
    <property type="entry name" value="NO3_transporter"/>
</dbReference>
<feature type="transmembrane region" description="Helical" evidence="6">
    <location>
        <begin position="276"/>
        <end position="295"/>
    </location>
</feature>
<dbReference type="PANTHER" id="PTHR23515">
    <property type="entry name" value="HIGH-AFFINITY NITRATE TRANSPORTER 2.3"/>
    <property type="match status" value="1"/>
</dbReference>
<keyword evidence="5 6" id="KW-0472">Membrane</keyword>
<dbReference type="InterPro" id="IPR036259">
    <property type="entry name" value="MFS_trans_sf"/>
</dbReference>
<dbReference type="Proteomes" id="UP000619260">
    <property type="component" value="Unassembled WGS sequence"/>
</dbReference>
<accession>A0A8J3YIS9</accession>